<gene>
    <name evidence="2" type="ORF">T11_2383</name>
</gene>
<dbReference type="GO" id="GO:0003676">
    <property type="term" value="F:nucleic acid binding"/>
    <property type="evidence" value="ECO:0007669"/>
    <property type="project" value="InterPro"/>
</dbReference>
<dbReference type="InterPro" id="IPR004875">
    <property type="entry name" value="DDE_SF_endonuclease_dom"/>
</dbReference>
<name>A0A0V1GXP9_9BILA</name>
<accession>A0A0V1GXP9</accession>
<dbReference type="AlphaFoldDB" id="A0A0V1GXP9"/>
<proteinExistence type="predicted"/>
<protein>
    <recommendedName>
        <fullName evidence="1">DDE-1 domain-containing protein</fullName>
    </recommendedName>
</protein>
<keyword evidence="3" id="KW-1185">Reference proteome</keyword>
<feature type="non-terminal residue" evidence="2">
    <location>
        <position position="1"/>
    </location>
</feature>
<organism evidence="2 3">
    <name type="scientific">Trichinella zimbabwensis</name>
    <dbReference type="NCBI Taxonomy" id="268475"/>
    <lineage>
        <taxon>Eukaryota</taxon>
        <taxon>Metazoa</taxon>
        <taxon>Ecdysozoa</taxon>
        <taxon>Nematoda</taxon>
        <taxon>Enoplea</taxon>
        <taxon>Dorylaimia</taxon>
        <taxon>Trichinellida</taxon>
        <taxon>Trichinellidae</taxon>
        <taxon>Trichinella</taxon>
    </lineage>
</organism>
<dbReference type="EMBL" id="JYDP01000218">
    <property type="protein sequence ID" value="KRZ02730.1"/>
    <property type="molecule type" value="Genomic_DNA"/>
</dbReference>
<feature type="domain" description="DDE-1" evidence="1">
    <location>
        <begin position="7"/>
        <end position="39"/>
    </location>
</feature>
<evidence type="ECO:0000313" key="2">
    <source>
        <dbReference type="EMBL" id="KRZ02730.1"/>
    </source>
</evidence>
<sequence>LEQKLRRRVTVLCCANATGSDRLQLLFVEKSKHLQVMTGVQKLLMQKTKISCKMLLIIDNALCHLQVDGAAERIQCYSADANDTYLRCPCKDAIFVQTETYYRLCGI</sequence>
<reference evidence="2 3" key="1">
    <citation type="submission" date="2015-01" db="EMBL/GenBank/DDBJ databases">
        <title>Evolution of Trichinella species and genotypes.</title>
        <authorList>
            <person name="Korhonen P.K."/>
            <person name="Edoardo P."/>
            <person name="Giuseppe L.R."/>
            <person name="Gasser R.B."/>
        </authorList>
    </citation>
    <scope>NUCLEOTIDE SEQUENCE [LARGE SCALE GENOMIC DNA]</scope>
    <source>
        <strain evidence="2">ISS1029</strain>
    </source>
</reference>
<dbReference type="Proteomes" id="UP000055024">
    <property type="component" value="Unassembled WGS sequence"/>
</dbReference>
<dbReference type="OrthoDB" id="8111264at2759"/>
<evidence type="ECO:0000259" key="1">
    <source>
        <dbReference type="Pfam" id="PF03184"/>
    </source>
</evidence>
<evidence type="ECO:0000313" key="3">
    <source>
        <dbReference type="Proteomes" id="UP000055024"/>
    </source>
</evidence>
<comment type="caution">
    <text evidence="2">The sequence shown here is derived from an EMBL/GenBank/DDBJ whole genome shotgun (WGS) entry which is preliminary data.</text>
</comment>
<dbReference type="Pfam" id="PF03184">
    <property type="entry name" value="DDE_1"/>
    <property type="match status" value="1"/>
</dbReference>